<comment type="similarity">
    <text evidence="1">Belongs to the LEA type 1 family.</text>
</comment>
<reference evidence="3 4" key="1">
    <citation type="submission" date="2019-07" db="EMBL/GenBank/DDBJ databases">
        <title>De Novo Assembly of kiwifruit Actinidia rufa.</title>
        <authorList>
            <person name="Sugita-Konishi S."/>
            <person name="Sato K."/>
            <person name="Mori E."/>
            <person name="Abe Y."/>
            <person name="Kisaki G."/>
            <person name="Hamano K."/>
            <person name="Suezawa K."/>
            <person name="Otani M."/>
            <person name="Fukuda T."/>
            <person name="Manabe T."/>
            <person name="Gomi K."/>
            <person name="Tabuchi M."/>
            <person name="Akimitsu K."/>
            <person name="Kataoka I."/>
        </authorList>
    </citation>
    <scope>NUCLEOTIDE SEQUENCE [LARGE SCALE GENOMIC DNA]</scope>
    <source>
        <strain evidence="4">cv. Fuchu</strain>
    </source>
</reference>
<dbReference type="PANTHER" id="PTHR33493:SF2">
    <property type="entry name" value="LATE EMBRYOGENESIS ABUNDANT PROTEIN 46"/>
    <property type="match status" value="1"/>
</dbReference>
<gene>
    <name evidence="3" type="ORF">Acr_13g0012130</name>
</gene>
<feature type="region of interest" description="Disordered" evidence="2">
    <location>
        <begin position="72"/>
        <end position="127"/>
    </location>
</feature>
<protein>
    <submittedName>
        <fullName evidence="3">Uncharacterized protein</fullName>
    </submittedName>
</protein>
<organism evidence="3 4">
    <name type="scientific">Actinidia rufa</name>
    <dbReference type="NCBI Taxonomy" id="165716"/>
    <lineage>
        <taxon>Eukaryota</taxon>
        <taxon>Viridiplantae</taxon>
        <taxon>Streptophyta</taxon>
        <taxon>Embryophyta</taxon>
        <taxon>Tracheophyta</taxon>
        <taxon>Spermatophyta</taxon>
        <taxon>Magnoliopsida</taxon>
        <taxon>eudicotyledons</taxon>
        <taxon>Gunneridae</taxon>
        <taxon>Pentapetalae</taxon>
        <taxon>asterids</taxon>
        <taxon>Ericales</taxon>
        <taxon>Actinidiaceae</taxon>
        <taxon>Actinidia</taxon>
    </lineage>
</organism>
<feature type="compositionally biased region" description="Basic and acidic residues" evidence="2">
    <location>
        <begin position="78"/>
        <end position="103"/>
    </location>
</feature>
<comment type="caution">
    <text evidence="3">The sequence shown here is derived from an EMBL/GenBank/DDBJ whole genome shotgun (WGS) entry which is preliminary data.</text>
</comment>
<dbReference type="AlphaFoldDB" id="A0A7J0FMK5"/>
<dbReference type="PANTHER" id="PTHR33493">
    <property type="entry name" value="LATE EMBRYOGENESIS ABUNDANT PROTEIN 6-RELATED"/>
    <property type="match status" value="1"/>
</dbReference>
<proteinExistence type="inferred from homology"/>
<dbReference type="InterPro" id="IPR005513">
    <property type="entry name" value="LEA_1"/>
</dbReference>
<evidence type="ECO:0000313" key="4">
    <source>
        <dbReference type="Proteomes" id="UP000585474"/>
    </source>
</evidence>
<evidence type="ECO:0000256" key="1">
    <source>
        <dbReference type="ARBA" id="ARBA00010975"/>
    </source>
</evidence>
<dbReference type="GO" id="GO:0009793">
    <property type="term" value="P:embryo development ending in seed dormancy"/>
    <property type="evidence" value="ECO:0007669"/>
    <property type="project" value="InterPro"/>
</dbReference>
<dbReference type="EMBL" id="BJWL01000013">
    <property type="protein sequence ID" value="GFY99813.1"/>
    <property type="molecule type" value="Genomic_DNA"/>
</dbReference>
<accession>A0A7J0FMK5</accession>
<sequence>MESAKETAAKIAASAKAGMEKTKATVEEKFFPSLCGRIAIPEMQVAIKTRWELPKLMMSLQSPWMQRLNQRPALTTRDPLEKEMAERRKEERIREAERKKQQELEQSTAARRAETVTGVTPTYSTTGTTERNLHYLDTGQGSPLGRWSRRGVVPPDRNCHGHRPAIHGSQHQCGSWDQQRLWHGW</sequence>
<evidence type="ECO:0000313" key="3">
    <source>
        <dbReference type="EMBL" id="GFY99813.1"/>
    </source>
</evidence>
<feature type="compositionally biased region" description="Low complexity" evidence="2">
    <location>
        <begin position="115"/>
        <end position="127"/>
    </location>
</feature>
<keyword evidence="4" id="KW-1185">Reference proteome</keyword>
<dbReference type="Pfam" id="PF03760">
    <property type="entry name" value="LEA_1"/>
    <property type="match status" value="1"/>
</dbReference>
<name>A0A7J0FMK5_9ERIC</name>
<dbReference type="Proteomes" id="UP000585474">
    <property type="component" value="Unassembled WGS sequence"/>
</dbReference>
<evidence type="ECO:0000256" key="2">
    <source>
        <dbReference type="SAM" id="MobiDB-lite"/>
    </source>
</evidence>